<feature type="domain" description="TM2" evidence="6">
    <location>
        <begin position="23"/>
        <end position="71"/>
    </location>
</feature>
<evidence type="ECO:0000256" key="1">
    <source>
        <dbReference type="ARBA" id="ARBA00004141"/>
    </source>
</evidence>
<evidence type="ECO:0000256" key="4">
    <source>
        <dbReference type="ARBA" id="ARBA00023136"/>
    </source>
</evidence>
<dbReference type="InterPro" id="IPR007829">
    <property type="entry name" value="TM2"/>
</dbReference>
<keyword evidence="3 5" id="KW-1133">Transmembrane helix</keyword>
<gene>
    <name evidence="7" type="ORF">WMW72_14335</name>
</gene>
<evidence type="ECO:0000259" key="6">
    <source>
        <dbReference type="Pfam" id="PF05154"/>
    </source>
</evidence>
<accession>A0ABU9DJQ1</accession>
<dbReference type="InterPro" id="IPR050932">
    <property type="entry name" value="TM2D1-3-like"/>
</dbReference>
<feature type="transmembrane region" description="Helical" evidence="5">
    <location>
        <begin position="27"/>
        <end position="46"/>
    </location>
</feature>
<dbReference type="Pfam" id="PF05154">
    <property type="entry name" value="TM2"/>
    <property type="match status" value="1"/>
</dbReference>
<evidence type="ECO:0000256" key="5">
    <source>
        <dbReference type="SAM" id="Phobius"/>
    </source>
</evidence>
<keyword evidence="8" id="KW-1185">Reference proteome</keyword>
<protein>
    <submittedName>
        <fullName evidence="7">TM2 domain-containing protein</fullName>
    </submittedName>
</protein>
<reference evidence="7 8" key="1">
    <citation type="submission" date="2024-04" db="EMBL/GenBank/DDBJ databases">
        <title>draft genome sequnece of Paenibacillus filicis.</title>
        <authorList>
            <person name="Kim D.-U."/>
        </authorList>
    </citation>
    <scope>NUCLEOTIDE SEQUENCE [LARGE SCALE GENOMIC DNA]</scope>
    <source>
        <strain evidence="7 8">KACC14197</strain>
    </source>
</reference>
<evidence type="ECO:0000313" key="7">
    <source>
        <dbReference type="EMBL" id="MEK8129079.1"/>
    </source>
</evidence>
<keyword evidence="2 5" id="KW-0812">Transmembrane</keyword>
<organism evidence="7 8">
    <name type="scientific">Paenibacillus filicis</name>
    <dbReference type="NCBI Taxonomy" id="669464"/>
    <lineage>
        <taxon>Bacteria</taxon>
        <taxon>Bacillati</taxon>
        <taxon>Bacillota</taxon>
        <taxon>Bacilli</taxon>
        <taxon>Bacillales</taxon>
        <taxon>Paenibacillaceae</taxon>
        <taxon>Paenibacillus</taxon>
    </lineage>
</organism>
<dbReference type="EMBL" id="JBBPCC010000008">
    <property type="protein sequence ID" value="MEK8129079.1"/>
    <property type="molecule type" value="Genomic_DNA"/>
</dbReference>
<evidence type="ECO:0000256" key="3">
    <source>
        <dbReference type="ARBA" id="ARBA00022989"/>
    </source>
</evidence>
<feature type="transmembrane region" description="Helical" evidence="5">
    <location>
        <begin position="52"/>
        <end position="73"/>
    </location>
</feature>
<proteinExistence type="predicted"/>
<keyword evidence="4 5" id="KW-0472">Membrane</keyword>
<comment type="subcellular location">
    <subcellularLocation>
        <location evidence="1">Membrane</location>
        <topology evidence="1">Multi-pass membrane protein</topology>
    </subcellularLocation>
</comment>
<evidence type="ECO:0000256" key="2">
    <source>
        <dbReference type="ARBA" id="ARBA00022692"/>
    </source>
</evidence>
<sequence length="108" mass="12111">MLQKQSLTSEQLQLLASEMSKRQKSNGVAWLLWFFTSALGGHRFYLGKTGTGVLMLFTLGGFGLWTLIDLFLLSGMIRDSNERIENEVLSELRLINRAEANSRAAMQG</sequence>
<name>A0ABU9DJQ1_9BACL</name>
<dbReference type="Proteomes" id="UP001469365">
    <property type="component" value="Unassembled WGS sequence"/>
</dbReference>
<dbReference type="PANTHER" id="PTHR21016">
    <property type="entry name" value="BETA-AMYLOID BINDING PROTEIN-RELATED"/>
    <property type="match status" value="1"/>
</dbReference>
<evidence type="ECO:0000313" key="8">
    <source>
        <dbReference type="Proteomes" id="UP001469365"/>
    </source>
</evidence>
<comment type="caution">
    <text evidence="7">The sequence shown here is derived from an EMBL/GenBank/DDBJ whole genome shotgun (WGS) entry which is preliminary data.</text>
</comment>
<dbReference type="PANTHER" id="PTHR21016:SF25">
    <property type="entry name" value="TM2 DOMAIN-CONTAINING PROTEIN DDB_G0277895-RELATED"/>
    <property type="match status" value="1"/>
</dbReference>